<organism evidence="1 2">
    <name type="scientific">Tepidamorphus gemmatus</name>
    <dbReference type="NCBI Taxonomy" id="747076"/>
    <lineage>
        <taxon>Bacteria</taxon>
        <taxon>Pseudomonadati</taxon>
        <taxon>Pseudomonadota</taxon>
        <taxon>Alphaproteobacteria</taxon>
        <taxon>Hyphomicrobiales</taxon>
        <taxon>Tepidamorphaceae</taxon>
        <taxon>Tepidamorphus</taxon>
    </lineage>
</organism>
<protein>
    <submittedName>
        <fullName evidence="1">Uncharacterized protein</fullName>
    </submittedName>
</protein>
<evidence type="ECO:0000313" key="2">
    <source>
        <dbReference type="Proteomes" id="UP000295678"/>
    </source>
</evidence>
<dbReference type="AlphaFoldDB" id="A0A4R3LVR8"/>
<comment type="caution">
    <text evidence="1">The sequence shown here is derived from an EMBL/GenBank/DDBJ whole genome shotgun (WGS) entry which is preliminary data.</text>
</comment>
<sequence>MPEPTCAVAASGLAAAAIPALRAGVIAGLLALAGCAAQQGDFDRPVKNYVNDTMLPAIGDRLAKARGEPVSGFMLTDDEQELRRRAYRMIMPIHRGAFFARNETEWVRTRIWPDSRWQPDPHLYLDMLRDDGFVSSEARWNAVVTAIITDIPLVPPFGQVWQRVCLADLSRMSALPQTALLTPAETKDAEARVFENRRVAVWGLSAMRWRVESYAYAIQRSRLEIPSAKDVNADLALNRLRATVDDLERLLSSPNCGTAPVPAVLGPADRPVYKG</sequence>
<keyword evidence="2" id="KW-1185">Reference proteome</keyword>
<accession>A0A4R3LVR8</accession>
<dbReference type="OrthoDB" id="8478167at2"/>
<proteinExistence type="predicted"/>
<dbReference type="RefSeq" id="WP_132807868.1">
    <property type="nucleotide sequence ID" value="NZ_SMAK01000016.1"/>
</dbReference>
<evidence type="ECO:0000313" key="1">
    <source>
        <dbReference type="EMBL" id="TCT04166.1"/>
    </source>
</evidence>
<name>A0A4R3LVR8_9HYPH</name>
<reference evidence="1 2" key="1">
    <citation type="submission" date="2019-03" db="EMBL/GenBank/DDBJ databases">
        <title>Genomic Encyclopedia of Type Strains, Phase IV (KMG-IV): sequencing the most valuable type-strain genomes for metagenomic binning, comparative biology and taxonomic classification.</title>
        <authorList>
            <person name="Goeker M."/>
        </authorList>
    </citation>
    <scope>NUCLEOTIDE SEQUENCE [LARGE SCALE GENOMIC DNA]</scope>
    <source>
        <strain evidence="1 2">DSM 19345</strain>
    </source>
</reference>
<gene>
    <name evidence="1" type="ORF">EDC22_11642</name>
</gene>
<dbReference type="EMBL" id="SMAK01000016">
    <property type="protein sequence ID" value="TCT04166.1"/>
    <property type="molecule type" value="Genomic_DNA"/>
</dbReference>
<dbReference type="Proteomes" id="UP000295678">
    <property type="component" value="Unassembled WGS sequence"/>
</dbReference>